<protein>
    <submittedName>
        <fullName evidence="1">Uncharacterized protein</fullName>
    </submittedName>
</protein>
<proteinExistence type="predicted"/>
<comment type="caution">
    <text evidence="1">The sequence shown here is derived from an EMBL/GenBank/DDBJ whole genome shotgun (WGS) entry which is preliminary data.</text>
</comment>
<keyword evidence="2" id="KW-1185">Reference proteome</keyword>
<organism evidence="1 2">
    <name type="scientific">Paenibacillus popilliae ATCC 14706</name>
    <dbReference type="NCBI Taxonomy" id="1212764"/>
    <lineage>
        <taxon>Bacteria</taxon>
        <taxon>Bacillati</taxon>
        <taxon>Bacillota</taxon>
        <taxon>Bacilli</taxon>
        <taxon>Bacillales</taxon>
        <taxon>Paenibacillaceae</taxon>
        <taxon>Paenibacillus</taxon>
    </lineage>
</organism>
<evidence type="ECO:0000313" key="2">
    <source>
        <dbReference type="Proteomes" id="UP000029453"/>
    </source>
</evidence>
<dbReference type="Proteomes" id="UP000029453">
    <property type="component" value="Unassembled WGS sequence"/>
</dbReference>
<gene>
    <name evidence="1" type="ORF">PPOP_3085</name>
</gene>
<accession>M9LR64</accession>
<reference evidence="1 2" key="1">
    <citation type="submission" date="2012-10" db="EMBL/GenBank/DDBJ databases">
        <title>Draft Genome Sequence of Paenibacillus popilliae ATCC 14706T.</title>
        <authorList>
            <person name="Iiyama K."/>
            <person name="Mori K."/>
            <person name="Mon H."/>
            <person name="Chieda Y."/>
            <person name="Lee J.M."/>
            <person name="Kusakabe T."/>
            <person name="Tashiro K."/>
            <person name="Asano S."/>
            <person name="Yasunaga-Aoki C."/>
            <person name="Shimizu S."/>
        </authorList>
    </citation>
    <scope>NUCLEOTIDE SEQUENCE [LARGE SCALE GENOMIC DNA]</scope>
    <source>
        <strain evidence="1 2">ATCC 14706</strain>
    </source>
</reference>
<dbReference type="EMBL" id="BALG01000238">
    <property type="protein sequence ID" value="GAC43686.1"/>
    <property type="molecule type" value="Genomic_DNA"/>
</dbReference>
<feature type="non-terminal residue" evidence="1">
    <location>
        <position position="1"/>
    </location>
</feature>
<dbReference type="AlphaFoldDB" id="M9LR64"/>
<evidence type="ECO:0000313" key="1">
    <source>
        <dbReference type="EMBL" id="GAC43686.1"/>
    </source>
</evidence>
<name>M9LR64_PAEPP</name>
<sequence>FDRRKSARNQVGILMGAHTMADDFSIKQID</sequence>